<evidence type="ECO:0000313" key="2">
    <source>
        <dbReference type="Proteomes" id="UP000799423"/>
    </source>
</evidence>
<gene>
    <name evidence="1" type="ORF">T440DRAFT_240548</name>
</gene>
<protein>
    <submittedName>
        <fullName evidence="1">Uncharacterized protein</fullName>
    </submittedName>
</protein>
<evidence type="ECO:0000313" key="1">
    <source>
        <dbReference type="EMBL" id="KAF2854680.1"/>
    </source>
</evidence>
<accession>A0A6A7BGZ1</accession>
<dbReference type="EMBL" id="MU006292">
    <property type="protein sequence ID" value="KAF2854680.1"/>
    <property type="molecule type" value="Genomic_DNA"/>
</dbReference>
<organism evidence="1 2">
    <name type="scientific">Plenodomus tracheiphilus IPT5</name>
    <dbReference type="NCBI Taxonomy" id="1408161"/>
    <lineage>
        <taxon>Eukaryota</taxon>
        <taxon>Fungi</taxon>
        <taxon>Dikarya</taxon>
        <taxon>Ascomycota</taxon>
        <taxon>Pezizomycotina</taxon>
        <taxon>Dothideomycetes</taxon>
        <taxon>Pleosporomycetidae</taxon>
        <taxon>Pleosporales</taxon>
        <taxon>Pleosporineae</taxon>
        <taxon>Leptosphaeriaceae</taxon>
        <taxon>Plenodomus</taxon>
    </lineage>
</organism>
<proteinExistence type="predicted"/>
<dbReference type="Proteomes" id="UP000799423">
    <property type="component" value="Unassembled WGS sequence"/>
</dbReference>
<keyword evidence="2" id="KW-1185">Reference proteome</keyword>
<sequence length="166" mass="18754">MCRCEESARYIGRKDVDCRLHFATSPSSRESVVAFQGDAQYIRDWALTIRGRADEITRFIAQRLGLLPTSDRIRREEERVLTAVARKVDFHSIMAATKEARALSAISALTAATPAATEIWEQQDDIHSWLRLRSLSPKTFDDCDVENTARGASRTLARLVMVLMAR</sequence>
<name>A0A6A7BGZ1_9PLEO</name>
<reference evidence="1" key="1">
    <citation type="submission" date="2020-01" db="EMBL/GenBank/DDBJ databases">
        <authorList>
            <consortium name="DOE Joint Genome Institute"/>
            <person name="Haridas S."/>
            <person name="Albert R."/>
            <person name="Binder M."/>
            <person name="Bloem J."/>
            <person name="Labutti K."/>
            <person name="Salamov A."/>
            <person name="Andreopoulos B."/>
            <person name="Baker S.E."/>
            <person name="Barry K."/>
            <person name="Bills G."/>
            <person name="Bluhm B.H."/>
            <person name="Cannon C."/>
            <person name="Castanera R."/>
            <person name="Culley D.E."/>
            <person name="Daum C."/>
            <person name="Ezra D."/>
            <person name="Gonzalez J.B."/>
            <person name="Henrissat B."/>
            <person name="Kuo A."/>
            <person name="Liang C."/>
            <person name="Lipzen A."/>
            <person name="Lutzoni F."/>
            <person name="Magnuson J."/>
            <person name="Mondo S."/>
            <person name="Nolan M."/>
            <person name="Ohm R."/>
            <person name="Pangilinan J."/>
            <person name="Park H.-J."/>
            <person name="Ramirez L."/>
            <person name="Alfaro M."/>
            <person name="Sun H."/>
            <person name="Tritt A."/>
            <person name="Yoshinaga Y."/>
            <person name="Zwiers L.-H."/>
            <person name="Turgeon B.G."/>
            <person name="Goodwin S.B."/>
            <person name="Spatafora J.W."/>
            <person name="Crous P.W."/>
            <person name="Grigoriev I.V."/>
        </authorList>
    </citation>
    <scope>NUCLEOTIDE SEQUENCE</scope>
    <source>
        <strain evidence="1">IPT5</strain>
    </source>
</reference>
<dbReference type="AlphaFoldDB" id="A0A6A7BGZ1"/>